<reference evidence="2" key="1">
    <citation type="journal article" date="2018" name="MSphere">
        <title>Fusobacterium Genomics Using MinION and Illumina Sequencing Enables Genome Completion and Correction.</title>
        <authorList>
            <person name="Todd S.M."/>
            <person name="Settlage R.E."/>
            <person name="Lahmers K.K."/>
            <person name="Slade D.J."/>
        </authorList>
    </citation>
    <scope>NUCLEOTIDE SEQUENCE [LARGE SCALE GENOMIC DNA]</scope>
    <source>
        <strain evidence="2">ATCC 27725</strain>
    </source>
</reference>
<dbReference type="RefSeq" id="WP_005948546.1">
    <property type="nucleotide sequence ID" value="NZ_CP028103.1"/>
</dbReference>
<gene>
    <name evidence="1" type="ORF">C4N18_13115</name>
</gene>
<evidence type="ECO:0000313" key="1">
    <source>
        <dbReference type="EMBL" id="AVQ32115.1"/>
    </source>
</evidence>
<organism evidence="1 2">
    <name type="scientific">Fusobacterium varium ATCC 27725</name>
    <dbReference type="NCBI Taxonomy" id="469618"/>
    <lineage>
        <taxon>Bacteria</taxon>
        <taxon>Fusobacteriati</taxon>
        <taxon>Fusobacteriota</taxon>
        <taxon>Fusobacteriia</taxon>
        <taxon>Fusobacteriales</taxon>
        <taxon>Fusobacteriaceae</taxon>
        <taxon>Fusobacterium</taxon>
    </lineage>
</organism>
<sequence>MKKFLKGLLIVGMLFALIGCGTLESQKALESRLKSIQSGKEAENTEDQQLKVIVKLLQKMEYKILKTTEKGNESEIEVQFKVVNIAGYMPDFMRALMPLAFSGASEEAIEAVSIKFFDDLSKAKDISFLEQNLTVYLTKKNGKWEVVNNEELWNIITGNVTKVFGE</sequence>
<accession>A0ABN5JJ29</accession>
<evidence type="ECO:0000313" key="2">
    <source>
        <dbReference type="Proteomes" id="UP000241238"/>
    </source>
</evidence>
<name>A0ABN5JJ29_FUSVA</name>
<proteinExistence type="predicted"/>
<dbReference type="PROSITE" id="PS51257">
    <property type="entry name" value="PROKAR_LIPOPROTEIN"/>
    <property type="match status" value="1"/>
</dbReference>
<dbReference type="Proteomes" id="UP000241238">
    <property type="component" value="Chromosome"/>
</dbReference>
<dbReference type="GeneID" id="77468940"/>
<keyword evidence="2" id="KW-1185">Reference proteome</keyword>
<protein>
    <submittedName>
        <fullName evidence="1">DUF5105 domain-containing protein</fullName>
    </submittedName>
</protein>
<dbReference type="EMBL" id="CP028103">
    <property type="protein sequence ID" value="AVQ32115.1"/>
    <property type="molecule type" value="Genomic_DNA"/>
</dbReference>